<evidence type="ECO:0000259" key="2">
    <source>
        <dbReference type="Pfam" id="PF12756"/>
    </source>
</evidence>
<reference evidence="4" key="4">
    <citation type="journal article" date="2015" name="G3 (Bethesda)">
        <title>Genome sequences of three phytopathogenic species of the Magnaporthaceae family of fungi.</title>
        <authorList>
            <person name="Okagaki L.H."/>
            <person name="Nunes C.C."/>
            <person name="Sailsbery J."/>
            <person name="Clay B."/>
            <person name="Brown D."/>
            <person name="John T."/>
            <person name="Oh Y."/>
            <person name="Young N."/>
            <person name="Fitzgerald M."/>
            <person name="Haas B.J."/>
            <person name="Zeng Q."/>
            <person name="Young S."/>
            <person name="Adiconis X."/>
            <person name="Fan L."/>
            <person name="Levin J.Z."/>
            <person name="Mitchell T.K."/>
            <person name="Okubara P.A."/>
            <person name="Farman M.L."/>
            <person name="Kohn L.M."/>
            <person name="Birren B."/>
            <person name="Ma L.-J."/>
            <person name="Dean R.A."/>
        </authorList>
    </citation>
    <scope>NUCLEOTIDE SEQUENCE</scope>
    <source>
        <strain evidence="4">R3-111a-1</strain>
    </source>
</reference>
<name>J3PAU4_GAET3</name>
<keyword evidence="5" id="KW-1185">Reference proteome</keyword>
<evidence type="ECO:0000313" key="5">
    <source>
        <dbReference type="Proteomes" id="UP000006039"/>
    </source>
</evidence>
<evidence type="ECO:0000313" key="3">
    <source>
        <dbReference type="EMBL" id="EJT71360.1"/>
    </source>
</evidence>
<dbReference type="OrthoDB" id="19329at2759"/>
<protein>
    <recommendedName>
        <fullName evidence="2">ZN622/Rei1/Reh1 zinc finger C2H2-type domain-containing protein</fullName>
    </recommendedName>
</protein>
<evidence type="ECO:0000256" key="1">
    <source>
        <dbReference type="SAM" id="MobiDB-lite"/>
    </source>
</evidence>
<dbReference type="PANTHER" id="PTHR13182:SF8">
    <property type="entry name" value="CYTOPLASMIC 60S SUBUNIT BIOGENESIS FACTOR ZNF622"/>
    <property type="match status" value="1"/>
</dbReference>
<dbReference type="EMBL" id="GL385400">
    <property type="protein sequence ID" value="EJT71360.1"/>
    <property type="molecule type" value="Genomic_DNA"/>
</dbReference>
<reference evidence="3" key="2">
    <citation type="submission" date="2010-07" db="EMBL/GenBank/DDBJ databases">
        <authorList>
            <consortium name="The Broad Institute Genome Sequencing Platform"/>
            <consortium name="Broad Institute Genome Sequencing Center for Infectious Disease"/>
            <person name="Ma L.-J."/>
            <person name="Dead R."/>
            <person name="Young S."/>
            <person name="Zeng Q."/>
            <person name="Koehrsen M."/>
            <person name="Alvarado L."/>
            <person name="Berlin A."/>
            <person name="Chapman S.B."/>
            <person name="Chen Z."/>
            <person name="Freedman E."/>
            <person name="Gellesch M."/>
            <person name="Goldberg J."/>
            <person name="Griggs A."/>
            <person name="Gujja S."/>
            <person name="Heilman E.R."/>
            <person name="Heiman D."/>
            <person name="Hepburn T."/>
            <person name="Howarth C."/>
            <person name="Jen D."/>
            <person name="Larson L."/>
            <person name="Mehta T."/>
            <person name="Neiman D."/>
            <person name="Pearson M."/>
            <person name="Roberts A."/>
            <person name="Saif S."/>
            <person name="Shea T."/>
            <person name="Shenoy N."/>
            <person name="Sisk P."/>
            <person name="Stolte C."/>
            <person name="Sykes S."/>
            <person name="Walk T."/>
            <person name="White J."/>
            <person name="Yandava C."/>
            <person name="Haas B."/>
            <person name="Nusbaum C."/>
            <person name="Birren B."/>
        </authorList>
    </citation>
    <scope>NUCLEOTIDE SEQUENCE</scope>
    <source>
        <strain evidence="3">R3-111a-1</strain>
    </source>
</reference>
<gene>
    <name evidence="4" type="primary">20351077</name>
    <name evidence="3" type="ORF">GGTG_10619</name>
</gene>
<organism evidence="3">
    <name type="scientific">Gaeumannomyces tritici (strain R3-111a-1)</name>
    <name type="common">Wheat and barley take-all root rot fungus</name>
    <name type="synonym">Gaeumannomyces graminis var. tritici</name>
    <dbReference type="NCBI Taxonomy" id="644352"/>
    <lineage>
        <taxon>Eukaryota</taxon>
        <taxon>Fungi</taxon>
        <taxon>Dikarya</taxon>
        <taxon>Ascomycota</taxon>
        <taxon>Pezizomycotina</taxon>
        <taxon>Sordariomycetes</taxon>
        <taxon>Sordariomycetidae</taxon>
        <taxon>Magnaporthales</taxon>
        <taxon>Magnaporthaceae</taxon>
        <taxon>Gaeumannomyces</taxon>
    </lineage>
</organism>
<feature type="compositionally biased region" description="Basic and acidic residues" evidence="1">
    <location>
        <begin position="356"/>
        <end position="372"/>
    </location>
</feature>
<dbReference type="PANTHER" id="PTHR13182">
    <property type="entry name" value="ZINC FINGER PROTEIN 622"/>
    <property type="match status" value="1"/>
</dbReference>
<dbReference type="GeneID" id="20351077"/>
<accession>J3PAU4</accession>
<reference evidence="5" key="1">
    <citation type="submission" date="2010-07" db="EMBL/GenBank/DDBJ databases">
        <title>The genome sequence of Gaeumannomyces graminis var. tritici strain R3-111a-1.</title>
        <authorList>
            <consortium name="The Broad Institute Genome Sequencing Platform"/>
            <person name="Ma L.-J."/>
            <person name="Dead R."/>
            <person name="Young S."/>
            <person name="Zeng Q."/>
            <person name="Koehrsen M."/>
            <person name="Alvarado L."/>
            <person name="Berlin A."/>
            <person name="Chapman S.B."/>
            <person name="Chen Z."/>
            <person name="Freedman E."/>
            <person name="Gellesch M."/>
            <person name="Goldberg J."/>
            <person name="Griggs A."/>
            <person name="Gujja S."/>
            <person name="Heilman E.R."/>
            <person name="Heiman D."/>
            <person name="Hepburn T."/>
            <person name="Howarth C."/>
            <person name="Jen D."/>
            <person name="Larson L."/>
            <person name="Mehta T."/>
            <person name="Neiman D."/>
            <person name="Pearson M."/>
            <person name="Roberts A."/>
            <person name="Saif S."/>
            <person name="Shea T."/>
            <person name="Shenoy N."/>
            <person name="Sisk P."/>
            <person name="Stolte C."/>
            <person name="Sykes S."/>
            <person name="Walk T."/>
            <person name="White J."/>
            <person name="Yandava C."/>
            <person name="Haas B."/>
            <person name="Nusbaum C."/>
            <person name="Birren B."/>
        </authorList>
    </citation>
    <scope>NUCLEOTIDE SEQUENCE [LARGE SCALE GENOMIC DNA]</scope>
    <source>
        <strain evidence="5">R3-111a-1</strain>
    </source>
</reference>
<feature type="compositionally biased region" description="Polar residues" evidence="1">
    <location>
        <begin position="373"/>
        <end position="390"/>
    </location>
</feature>
<dbReference type="Proteomes" id="UP000006039">
    <property type="component" value="Unassembled WGS sequence"/>
</dbReference>
<feature type="region of interest" description="Disordered" evidence="1">
    <location>
        <begin position="325"/>
        <end position="400"/>
    </location>
</feature>
<dbReference type="HOGENOM" id="CLU_571123_0_0_1"/>
<proteinExistence type="predicted"/>
<reference evidence="4" key="5">
    <citation type="submission" date="2018-04" db="UniProtKB">
        <authorList>
            <consortium name="EnsemblFungi"/>
        </authorList>
    </citation>
    <scope>IDENTIFICATION</scope>
    <source>
        <strain evidence="4">R3-111a-1</strain>
    </source>
</reference>
<reference evidence="3" key="3">
    <citation type="submission" date="2010-09" db="EMBL/GenBank/DDBJ databases">
        <title>Annotation of Gaeumannomyces graminis var. tritici R3-111a-1.</title>
        <authorList>
            <consortium name="The Broad Institute Genome Sequencing Platform"/>
            <person name="Ma L.-J."/>
            <person name="Dead R."/>
            <person name="Young S.K."/>
            <person name="Zeng Q."/>
            <person name="Gargeya S."/>
            <person name="Fitzgerald M."/>
            <person name="Haas B."/>
            <person name="Abouelleil A."/>
            <person name="Alvarado L."/>
            <person name="Arachchi H.M."/>
            <person name="Berlin A."/>
            <person name="Brown A."/>
            <person name="Chapman S.B."/>
            <person name="Chen Z."/>
            <person name="Dunbar C."/>
            <person name="Freedman E."/>
            <person name="Gearin G."/>
            <person name="Gellesch M."/>
            <person name="Goldberg J."/>
            <person name="Griggs A."/>
            <person name="Gujja S."/>
            <person name="Heiman D."/>
            <person name="Howarth C."/>
            <person name="Larson L."/>
            <person name="Lui A."/>
            <person name="MacDonald P.J.P."/>
            <person name="Mehta T."/>
            <person name="Montmayeur A."/>
            <person name="Murphy C."/>
            <person name="Neiman D."/>
            <person name="Pearson M."/>
            <person name="Priest M."/>
            <person name="Roberts A."/>
            <person name="Saif S."/>
            <person name="Shea T."/>
            <person name="Shenoy N."/>
            <person name="Sisk P."/>
            <person name="Stolte C."/>
            <person name="Sykes S."/>
            <person name="Yandava C."/>
            <person name="Wortman J."/>
            <person name="Nusbaum C."/>
            <person name="Birren B."/>
        </authorList>
    </citation>
    <scope>NUCLEOTIDE SEQUENCE</scope>
    <source>
        <strain evidence="3">R3-111a-1</strain>
    </source>
</reference>
<dbReference type="eggNOG" id="KOG2785">
    <property type="taxonomic scope" value="Eukaryota"/>
</dbReference>
<sequence length="478" mass="53386">MALGFDMVPPLTSSPEDKNKWKAFLASVIATFAEDKGVVLTANRVYFPVGGYLILPFAGHKFRRFGSILRAIPIEERAYITKVSGLVGDHFGDRVVFWDHTFGIDGHYDWDEVRTSIATYDEVSKSPTQFATSGIIRRSLTLAHSLLACFVRDNAGPPAPVQGEAMWLGNGISWPRIRCLCEYLVLHPSHAFYSLRFIVRFDTIHSKQPFFQPAHSLKTSPTPQHDRERLAVDIETLLSYLHLVIAGYNECICCGTQRNTTQAVQQHMLGKGHCKFDIESPDSEYTDFYTFSVSEAESEEGEDEDCNPASAGGKAESLLVQDDEGLLRLPSGRTVSNRTQQQTRPRRKPRRSSSPGEKERLEETKVTSDTRTHQVPSTASPESVEAAQTGSSGGDLTRAERREHTINKQLASLRASDAGALTHLSDSEKRAVLATQQQQLEKAARAEQRYRTRLEGLGNKFLMGHFVKDAADKRTLWK</sequence>
<dbReference type="EnsemblFungi" id="EJT71360">
    <property type="protein sequence ID" value="EJT71360"/>
    <property type="gene ID" value="GGTG_10619"/>
</dbReference>
<feature type="domain" description="ZN622/Rei1/Reh1 zinc finger C2H2-type" evidence="2">
    <location>
        <begin position="215"/>
        <end position="294"/>
    </location>
</feature>
<dbReference type="InterPro" id="IPR040025">
    <property type="entry name" value="Znf622/Rei1/Reh1"/>
</dbReference>
<dbReference type="Pfam" id="PF12756">
    <property type="entry name" value="zf-C2H2_2"/>
    <property type="match status" value="1"/>
</dbReference>
<dbReference type="InterPro" id="IPR041661">
    <property type="entry name" value="ZN622/Rei1/Reh1_Znf-C2H2"/>
</dbReference>
<dbReference type="GO" id="GO:0030687">
    <property type="term" value="C:preribosome, large subunit precursor"/>
    <property type="evidence" value="ECO:0007669"/>
    <property type="project" value="TreeGrafter"/>
</dbReference>
<dbReference type="VEuPathDB" id="FungiDB:GGTG_10619"/>
<dbReference type="RefSeq" id="XP_009226757.1">
    <property type="nucleotide sequence ID" value="XM_009228493.1"/>
</dbReference>
<evidence type="ECO:0000313" key="4">
    <source>
        <dbReference type="EnsemblFungi" id="EJT71360"/>
    </source>
</evidence>
<dbReference type="GO" id="GO:0042273">
    <property type="term" value="P:ribosomal large subunit biogenesis"/>
    <property type="evidence" value="ECO:0007669"/>
    <property type="project" value="TreeGrafter"/>
</dbReference>
<dbReference type="STRING" id="644352.J3PAU4"/>
<dbReference type="AlphaFoldDB" id="J3PAU4"/>